<dbReference type="SMART" id="SM00567">
    <property type="entry name" value="EZ_HEAT"/>
    <property type="match status" value="5"/>
</dbReference>
<dbReference type="EMBL" id="MPUH01001509">
    <property type="protein sequence ID" value="OMJ67371.1"/>
    <property type="molecule type" value="Genomic_DNA"/>
</dbReference>
<name>A0A1R2AS66_9CILI</name>
<dbReference type="SUPFAM" id="SSF48371">
    <property type="entry name" value="ARM repeat"/>
    <property type="match status" value="1"/>
</dbReference>
<feature type="region of interest" description="Disordered" evidence="1">
    <location>
        <begin position="87"/>
        <end position="106"/>
    </location>
</feature>
<organism evidence="2 3">
    <name type="scientific">Stentor coeruleus</name>
    <dbReference type="NCBI Taxonomy" id="5963"/>
    <lineage>
        <taxon>Eukaryota</taxon>
        <taxon>Sar</taxon>
        <taxon>Alveolata</taxon>
        <taxon>Ciliophora</taxon>
        <taxon>Postciliodesmatophora</taxon>
        <taxon>Heterotrichea</taxon>
        <taxon>Heterotrichida</taxon>
        <taxon>Stentoridae</taxon>
        <taxon>Stentor</taxon>
    </lineage>
</organism>
<dbReference type="Gene3D" id="1.25.10.10">
    <property type="entry name" value="Leucine-rich Repeat Variant"/>
    <property type="match status" value="3"/>
</dbReference>
<dbReference type="InterPro" id="IPR016024">
    <property type="entry name" value="ARM-type_fold"/>
</dbReference>
<evidence type="ECO:0008006" key="4">
    <source>
        <dbReference type="Google" id="ProtNLM"/>
    </source>
</evidence>
<gene>
    <name evidence="2" type="ORF">SteCoe_35479</name>
</gene>
<protein>
    <recommendedName>
        <fullName evidence="4">Condensin complex subunit 1 C-terminal domain-containing protein</fullName>
    </recommendedName>
</protein>
<comment type="caution">
    <text evidence="2">The sequence shown here is derived from an EMBL/GenBank/DDBJ whole genome shotgun (WGS) entry which is preliminary data.</text>
</comment>
<feature type="region of interest" description="Disordered" evidence="1">
    <location>
        <begin position="1"/>
        <end position="24"/>
    </location>
</feature>
<evidence type="ECO:0000256" key="1">
    <source>
        <dbReference type="SAM" id="MobiDB-lite"/>
    </source>
</evidence>
<dbReference type="InterPro" id="IPR011989">
    <property type="entry name" value="ARM-like"/>
</dbReference>
<evidence type="ECO:0000313" key="3">
    <source>
        <dbReference type="Proteomes" id="UP000187209"/>
    </source>
</evidence>
<proteinExistence type="predicted"/>
<reference evidence="2 3" key="1">
    <citation type="submission" date="2016-11" db="EMBL/GenBank/DDBJ databases">
        <title>The macronuclear genome of Stentor coeruleus: a giant cell with tiny introns.</title>
        <authorList>
            <person name="Slabodnick M."/>
            <person name="Ruby J.G."/>
            <person name="Reiff S.B."/>
            <person name="Swart E.C."/>
            <person name="Gosai S."/>
            <person name="Prabakaran S."/>
            <person name="Witkowska E."/>
            <person name="Larue G.E."/>
            <person name="Fisher S."/>
            <person name="Freeman R.M."/>
            <person name="Gunawardena J."/>
            <person name="Chu W."/>
            <person name="Stover N.A."/>
            <person name="Gregory B.D."/>
            <person name="Nowacki M."/>
            <person name="Derisi J."/>
            <person name="Roy S.W."/>
            <person name="Marshall W.F."/>
            <person name="Sood P."/>
        </authorList>
    </citation>
    <scope>NUCLEOTIDE SEQUENCE [LARGE SCALE GENOMIC DNA]</scope>
    <source>
        <strain evidence="2">WM001</strain>
    </source>
</reference>
<dbReference type="PANTHER" id="PTHR12697:SF5">
    <property type="entry name" value="DEOXYHYPUSINE HYDROXYLASE"/>
    <property type="match status" value="1"/>
</dbReference>
<dbReference type="InterPro" id="IPR004155">
    <property type="entry name" value="PBS_lyase_HEAT"/>
</dbReference>
<dbReference type="OrthoDB" id="310568at2759"/>
<dbReference type="Proteomes" id="UP000187209">
    <property type="component" value="Unassembled WGS sequence"/>
</dbReference>
<accession>A0A1R2AS66</accession>
<keyword evidence="3" id="KW-1185">Reference proteome</keyword>
<feature type="compositionally biased region" description="Acidic residues" evidence="1">
    <location>
        <begin position="8"/>
        <end position="21"/>
    </location>
</feature>
<evidence type="ECO:0000313" key="2">
    <source>
        <dbReference type="EMBL" id="OMJ67371.1"/>
    </source>
</evidence>
<dbReference type="PANTHER" id="PTHR12697">
    <property type="entry name" value="PBS LYASE HEAT-LIKE PROTEIN"/>
    <property type="match status" value="1"/>
</dbReference>
<dbReference type="AlphaFoldDB" id="A0A1R2AS66"/>
<dbReference type="Pfam" id="PF13646">
    <property type="entry name" value="HEAT_2"/>
    <property type="match status" value="2"/>
</dbReference>
<dbReference type="GO" id="GO:0016491">
    <property type="term" value="F:oxidoreductase activity"/>
    <property type="evidence" value="ECO:0007669"/>
    <property type="project" value="TreeGrafter"/>
</dbReference>
<sequence length="840" mass="93037">MSYQYGFLEDDEEMQPIEDYPDDYRNESQSIQVSAIRPSFNPPSARIPAASYSSLPSATSADHILNKVLEQDLSINSPSRRKRLKMLQIPKSREESPSTTKGNTDRLTAKKFKNYHEEANPFAEKALKLKESFDSCKEFQEMHDLAADDKVLRFSGSLSSPNSQKKLAGLQGIHEAIERQEISLSVKDKVLAEVFAVLEKWDEYDTDIIECSLDVIGSIGAHKTSINNIPLLASILIHDETTDTPSIHQAAFACLSRLGPAGIEALIKIASKDYAYLQVWVLERLVLTNTIQRHIIVPALVQDALSPNSSVRLQAIAALNRMYSVVWEGGAMPVLLQLIDEGIVDRQLLACTIRACGQPGEQALIRMLKTNPIAKVRMAAAGALCWRVPSRPKQLDIHLVNENIRYQLMPGSMCRYIGPIGPVVLQDDQEAVLELNVNDFLSSLQRWIRSESPQEVFPFLSQFQVNNETTLDDKAEISIPVVRALAGSLRDEFEGVRETSAYALGFIGLPEAADAIDSLIRLLRDQSAQVRTMAAWAIGRLGSVAFKAGPALLSLLRDSYWKVRTAACISLASAGPNIANSAIPILYKILRDGSINRNTVAETIVRLGPIGEKLLIDMLNKEPNANATLRGGAVRALAFANVFSSNIDFVVEALFNLVNDNMPSIRKEVLLTLNSLAEKAKLQVTYLKPRMLLPLFFKFLKDPTKEVRDASTTGIVSSGPQGQLMLIEAMTKDDSPVVRAQAIRGLGIIGPSAFRSLLLGLHDPHHSVRKASADMINEFSVEEICGEFWEKNSQRQSMKCAVREILKLPYALQQNTANLLRELLDILESEGRTEETEENQ</sequence>